<proteinExistence type="predicted"/>
<evidence type="ECO:0008006" key="4">
    <source>
        <dbReference type="Google" id="ProtNLM"/>
    </source>
</evidence>
<gene>
    <name evidence="2" type="ORF">A2115_03085</name>
</gene>
<name>A0A1F7WHZ2_9BACT</name>
<comment type="caution">
    <text evidence="2">The sequence shown here is derived from an EMBL/GenBank/DDBJ whole genome shotgun (WGS) entry which is preliminary data.</text>
</comment>
<keyword evidence="1" id="KW-0812">Transmembrane</keyword>
<protein>
    <recommendedName>
        <fullName evidence="4">Glycosyltransferase RgtA/B/C/D-like domain-containing protein</fullName>
    </recommendedName>
</protein>
<evidence type="ECO:0000313" key="2">
    <source>
        <dbReference type="EMBL" id="OGM02421.1"/>
    </source>
</evidence>
<keyword evidence="1" id="KW-0472">Membrane</keyword>
<reference evidence="2 3" key="1">
    <citation type="journal article" date="2016" name="Nat. Commun.">
        <title>Thousands of microbial genomes shed light on interconnected biogeochemical processes in an aquifer system.</title>
        <authorList>
            <person name="Anantharaman K."/>
            <person name="Brown C.T."/>
            <person name="Hug L.A."/>
            <person name="Sharon I."/>
            <person name="Castelle C.J."/>
            <person name="Probst A.J."/>
            <person name="Thomas B.C."/>
            <person name="Singh A."/>
            <person name="Wilkins M.J."/>
            <person name="Karaoz U."/>
            <person name="Brodie E.L."/>
            <person name="Williams K.H."/>
            <person name="Hubbard S.S."/>
            <person name="Banfield J.F."/>
        </authorList>
    </citation>
    <scope>NUCLEOTIDE SEQUENCE [LARGE SCALE GENOMIC DNA]</scope>
</reference>
<feature type="transmembrane region" description="Helical" evidence="1">
    <location>
        <begin position="314"/>
        <end position="332"/>
    </location>
</feature>
<feature type="transmembrane region" description="Helical" evidence="1">
    <location>
        <begin position="64"/>
        <end position="80"/>
    </location>
</feature>
<organism evidence="2 3">
    <name type="scientific">Candidatus Woesebacteria bacterium GWA1_41_8</name>
    <dbReference type="NCBI Taxonomy" id="1802471"/>
    <lineage>
        <taxon>Bacteria</taxon>
        <taxon>Candidatus Woeseibacteriota</taxon>
    </lineage>
</organism>
<keyword evidence="1" id="KW-1133">Transmembrane helix</keyword>
<feature type="transmembrane region" description="Helical" evidence="1">
    <location>
        <begin position="375"/>
        <end position="392"/>
    </location>
</feature>
<feature type="transmembrane region" description="Helical" evidence="1">
    <location>
        <begin position="404"/>
        <end position="423"/>
    </location>
</feature>
<feature type="transmembrane region" description="Helical" evidence="1">
    <location>
        <begin position="289"/>
        <end position="308"/>
    </location>
</feature>
<evidence type="ECO:0000313" key="3">
    <source>
        <dbReference type="Proteomes" id="UP000176198"/>
    </source>
</evidence>
<dbReference type="Proteomes" id="UP000176198">
    <property type="component" value="Unassembled WGS sequence"/>
</dbReference>
<dbReference type="AlphaFoldDB" id="A0A1F7WHZ2"/>
<sequence>MVLKKIIALRQILPYLLVLVVGFFLFKSTISSTSLYGDEWKTLWLGEAAIHNTGSIFQQPSMEFSYIFATIIFHLIYKIAGFNSTYYYAFSFLTRLIAAIFFLLFLKNRGLSKISSFLGSMIFMISPVGIETTDWAKNFDSYLGVALLLILIPLSSRLKSLKSILIFLSLFTIAILVNTIRSPGIFIILGSTMIAQLISQRSKRTRRTYLYILIASGIIFALLATTKLFGGQPSQVLENFSFLPFTKSLLGSIGVVFVPSRHILLNFLVVSFFLILWKRRVFAKAKFRNLSFSHLYLLAVLLVSYQILRKGASFYVFGLMGIFFASILIFSIYREFKEKAYKSLQSTITIFFLSFSPMLIPLIRIPQIHPLTEHRYLIISALVIPFIIAYTLDGFLKGRINYNPTIWGLVLTLTTIFIVSLWIQSSHYLKLQASYHGTNYTNKVWSEITNSLQELDLNKTKVGIILLTKPQYEAQVFNSVYFGFGFHAGLIYNIWNENMLPPSWLITSGAIDKSKIPSHVITPDRKILVFEINGDKVTEKDIKF</sequence>
<feature type="transmembrane region" description="Helical" evidence="1">
    <location>
        <begin position="209"/>
        <end position="229"/>
    </location>
</feature>
<accession>A0A1F7WHZ2</accession>
<feature type="transmembrane region" description="Helical" evidence="1">
    <location>
        <begin position="249"/>
        <end position="277"/>
    </location>
</feature>
<feature type="transmembrane region" description="Helical" evidence="1">
    <location>
        <begin position="164"/>
        <end position="189"/>
    </location>
</feature>
<dbReference type="EMBL" id="MGFJ01000022">
    <property type="protein sequence ID" value="OGM02421.1"/>
    <property type="molecule type" value="Genomic_DNA"/>
</dbReference>
<feature type="transmembrane region" description="Helical" evidence="1">
    <location>
        <begin position="87"/>
        <end position="105"/>
    </location>
</feature>
<feature type="transmembrane region" description="Helical" evidence="1">
    <location>
        <begin position="12"/>
        <end position="30"/>
    </location>
</feature>
<evidence type="ECO:0000256" key="1">
    <source>
        <dbReference type="SAM" id="Phobius"/>
    </source>
</evidence>
<dbReference type="STRING" id="1802471.A2115_03085"/>
<feature type="transmembrane region" description="Helical" evidence="1">
    <location>
        <begin position="344"/>
        <end position="363"/>
    </location>
</feature>